<feature type="domain" description="AAA+ ATPase" evidence="15">
    <location>
        <begin position="522"/>
        <end position="716"/>
    </location>
</feature>
<keyword evidence="18" id="KW-1185">Reference proteome</keyword>
<keyword evidence="10" id="KW-0472">Membrane</keyword>
<evidence type="ECO:0000256" key="6">
    <source>
        <dbReference type="ARBA" id="ARBA00022741"/>
    </source>
</evidence>
<gene>
    <name evidence="17" type="ORF">QF205_00030</name>
</gene>
<keyword evidence="5" id="KW-1003">Cell membrane</keyword>
<feature type="region of interest" description="Disordered" evidence="14">
    <location>
        <begin position="67"/>
        <end position="87"/>
    </location>
</feature>
<feature type="compositionally biased region" description="Low complexity" evidence="14">
    <location>
        <begin position="67"/>
        <end position="83"/>
    </location>
</feature>
<evidence type="ECO:0000256" key="2">
    <source>
        <dbReference type="ARBA" id="ARBA00008531"/>
    </source>
</evidence>
<dbReference type="EMBL" id="JARYGX010000001">
    <property type="protein sequence ID" value="MDH7451467.1"/>
    <property type="molecule type" value="Genomic_DNA"/>
</dbReference>
<comment type="similarity">
    <text evidence="2">Belongs to the GTP-binding SRP family.</text>
</comment>
<feature type="compositionally biased region" description="Low complexity" evidence="14">
    <location>
        <begin position="129"/>
        <end position="142"/>
    </location>
</feature>
<keyword evidence="4" id="KW-0813">Transport</keyword>
<evidence type="ECO:0000256" key="7">
    <source>
        <dbReference type="ARBA" id="ARBA00022795"/>
    </source>
</evidence>
<evidence type="ECO:0000256" key="13">
    <source>
        <dbReference type="ARBA" id="ARBA00030866"/>
    </source>
</evidence>
<evidence type="ECO:0000313" key="17">
    <source>
        <dbReference type="EMBL" id="MDH7451467.1"/>
    </source>
</evidence>
<reference evidence="17" key="1">
    <citation type="journal article" date="2007" name="Int. J. Syst. Evol. Microbiol.">
        <title>Luteimonas composti sp. nov., a moderately thermophilic bacterium isolated from food waste.</title>
        <authorList>
            <person name="Young C.C."/>
            <person name="Kampfer P."/>
            <person name="Chen W.M."/>
            <person name="Yen W.S."/>
            <person name="Arun A.B."/>
            <person name="Lai W.A."/>
            <person name="Shen F.T."/>
            <person name="Rekha P.D."/>
            <person name="Lin K.Y."/>
            <person name="Chou J.H."/>
        </authorList>
    </citation>
    <scope>NUCLEOTIDE SEQUENCE</scope>
    <source>
        <strain evidence="17">CC-YY355</strain>
    </source>
</reference>
<organism evidence="17 18">
    <name type="scientific">Luteimonas composti</name>
    <dbReference type="NCBI Taxonomy" id="398257"/>
    <lineage>
        <taxon>Bacteria</taxon>
        <taxon>Pseudomonadati</taxon>
        <taxon>Pseudomonadota</taxon>
        <taxon>Gammaproteobacteria</taxon>
        <taxon>Lysobacterales</taxon>
        <taxon>Lysobacteraceae</taxon>
        <taxon>Luteimonas</taxon>
    </lineage>
</organism>
<dbReference type="Pfam" id="PF00448">
    <property type="entry name" value="SRP54"/>
    <property type="match status" value="1"/>
</dbReference>
<keyword evidence="9" id="KW-0342">GTP-binding</keyword>
<dbReference type="CDD" id="cd17873">
    <property type="entry name" value="FlhF"/>
    <property type="match status" value="1"/>
</dbReference>
<dbReference type="PANTHER" id="PTHR43134">
    <property type="entry name" value="SIGNAL RECOGNITION PARTICLE RECEPTOR SUBUNIT ALPHA"/>
    <property type="match status" value="1"/>
</dbReference>
<dbReference type="InterPro" id="IPR000897">
    <property type="entry name" value="SRP54_GTPase_dom"/>
</dbReference>
<feature type="domain" description="SRP54-type proteins GTP-binding" evidence="16">
    <location>
        <begin position="523"/>
        <end position="714"/>
    </location>
</feature>
<evidence type="ECO:0000256" key="5">
    <source>
        <dbReference type="ARBA" id="ARBA00022475"/>
    </source>
</evidence>
<dbReference type="SMART" id="SM00962">
    <property type="entry name" value="SRP54"/>
    <property type="match status" value="1"/>
</dbReference>
<dbReference type="Gene3D" id="1.20.120.1380">
    <property type="entry name" value="Flagellar FlhF biosynthesis protein, N domain"/>
    <property type="match status" value="1"/>
</dbReference>
<evidence type="ECO:0000259" key="15">
    <source>
        <dbReference type="SMART" id="SM00382"/>
    </source>
</evidence>
<protein>
    <recommendedName>
        <fullName evidence="3">Flagellar biosynthesis protein FlhF</fullName>
    </recommendedName>
    <alternativeName>
        <fullName evidence="13">Flagella-associated GTP-binding protein</fullName>
    </alternativeName>
</protein>
<name>A0ABT6MLB6_9GAMM</name>
<dbReference type="PANTHER" id="PTHR43134:SF3">
    <property type="entry name" value="FLAGELLAR BIOSYNTHESIS PROTEIN FLHF"/>
    <property type="match status" value="1"/>
</dbReference>
<dbReference type="Gene3D" id="3.40.50.300">
    <property type="entry name" value="P-loop containing nucleotide triphosphate hydrolases"/>
    <property type="match status" value="1"/>
</dbReference>
<comment type="function">
    <text evidence="12">Necessary for flagellar biosynthesis. May be involved in translocation of the flagellum.</text>
</comment>
<evidence type="ECO:0000259" key="16">
    <source>
        <dbReference type="SMART" id="SM00962"/>
    </source>
</evidence>
<evidence type="ECO:0000313" key="18">
    <source>
        <dbReference type="Proteomes" id="UP001160550"/>
    </source>
</evidence>
<accession>A0ABT6MLB6</accession>
<dbReference type="InterPro" id="IPR003593">
    <property type="entry name" value="AAA+_ATPase"/>
</dbReference>
<evidence type="ECO:0000256" key="11">
    <source>
        <dbReference type="ARBA" id="ARBA00023225"/>
    </source>
</evidence>
<evidence type="ECO:0000256" key="1">
    <source>
        <dbReference type="ARBA" id="ARBA00004413"/>
    </source>
</evidence>
<keyword evidence="6" id="KW-0547">Nucleotide-binding</keyword>
<feature type="region of interest" description="Disordered" evidence="14">
    <location>
        <begin position="122"/>
        <end position="202"/>
    </location>
</feature>
<comment type="caution">
    <text evidence="17">The sequence shown here is derived from an EMBL/GenBank/DDBJ whole genome shotgun (WGS) entry which is preliminary data.</text>
</comment>
<evidence type="ECO:0000256" key="8">
    <source>
        <dbReference type="ARBA" id="ARBA00022927"/>
    </source>
</evidence>
<dbReference type="RefSeq" id="WP_280940676.1">
    <property type="nucleotide sequence ID" value="NZ_JARYGX010000001.1"/>
</dbReference>
<dbReference type="InterPro" id="IPR027417">
    <property type="entry name" value="P-loop_NTPase"/>
</dbReference>
<evidence type="ECO:0000256" key="9">
    <source>
        <dbReference type="ARBA" id="ARBA00023134"/>
    </source>
</evidence>
<dbReference type="InterPro" id="IPR047040">
    <property type="entry name" value="FlhF__GTPase_dom"/>
</dbReference>
<comment type="subcellular location">
    <subcellularLocation>
        <location evidence="1">Cell membrane</location>
        <topology evidence="1">Peripheral membrane protein</topology>
        <orientation evidence="1">Cytoplasmic side</orientation>
    </subcellularLocation>
</comment>
<evidence type="ECO:0000256" key="3">
    <source>
        <dbReference type="ARBA" id="ARBA00014919"/>
    </source>
</evidence>
<proteinExistence type="inferred from homology"/>
<keyword evidence="7" id="KW-1005">Bacterial flagellum biogenesis</keyword>
<evidence type="ECO:0000256" key="12">
    <source>
        <dbReference type="ARBA" id="ARBA00025337"/>
    </source>
</evidence>
<dbReference type="SUPFAM" id="SSF52540">
    <property type="entry name" value="P-loop containing nucleoside triphosphate hydrolases"/>
    <property type="match status" value="1"/>
</dbReference>
<feature type="compositionally biased region" description="Low complexity" evidence="14">
    <location>
        <begin position="153"/>
        <end position="192"/>
    </location>
</feature>
<dbReference type="Proteomes" id="UP001160550">
    <property type="component" value="Unassembled WGS sequence"/>
</dbReference>
<dbReference type="SMART" id="SM00382">
    <property type="entry name" value="AAA"/>
    <property type="match status" value="1"/>
</dbReference>
<evidence type="ECO:0000256" key="14">
    <source>
        <dbReference type="SAM" id="MobiDB-lite"/>
    </source>
</evidence>
<keyword evidence="11" id="KW-1006">Bacterial flagellum protein export</keyword>
<keyword evidence="8" id="KW-0653">Protein transport</keyword>
<evidence type="ECO:0000256" key="4">
    <source>
        <dbReference type="ARBA" id="ARBA00022448"/>
    </source>
</evidence>
<sequence length="732" mass="73872">MRIKRFTAPDMRTALRMVRDEQGPDAVILSTRPGAGGAGIEVVAATDYDEALVAQALRAAAPAAEEAPARPAANAQPAANAVPDGAPRESLMSRARAVFRIGDAPAPAARAAEDPTLAELTGQARRRPASPAAARPQAAQPAGTRSRTPASGAIPASSEAPDAPASPARDHAAASAPMPAAAPASPAAATAPAPAPVPTPSRFDEMMAALDGRAGERGGTRAAGEAEDFVPLLPDIPMPLRPGADEEAPVAPLAPTPAAAAFDPMPAQALAALAVPAAQAAPAAHAAYAAPEDLPGMAAPVVLAAPAASAPSAAPTAPTASAASAASAAPAAPAAATAATAAAAPAVPTSPAIPAAPATRVIQAAPAPCVAPVAPIAAAAPMAPAAQAGADAILPAAPAAASGPVLADAAVPAQAQPTAPRSLQVVATAETDPAILAMREEMARMRQLMETQMEQLSLERLRGSPARAAVLDALAAYGCEESLAQAVAERIDPRLPVDRIQVPMLAELANMLGTLHSEPLEDGGVIALVGPTGAGKTTTAAKLAARFAARHRARDVALVTTDCQRPGAREQLQAHGRRLGITVCEAEGPERLQDTLAQLVDYPLVLVDTAGHAVRDRAVFSQILWLRAAKRVRSLLVLPANAHPHDLGEVIRRYRPAKPEGVVLTKLDETGRLGSALSVLARHGLGLAYTAQGQEVPSDLEAADATRLVQSLEKSRRAADNPLATEDHHAVA</sequence>
<evidence type="ECO:0000256" key="10">
    <source>
        <dbReference type="ARBA" id="ARBA00023136"/>
    </source>
</evidence>
<reference evidence="17" key="2">
    <citation type="submission" date="2023-04" db="EMBL/GenBank/DDBJ databases">
        <authorList>
            <person name="Sun J.-Q."/>
        </authorList>
    </citation>
    <scope>NUCLEOTIDE SEQUENCE</scope>
    <source>
        <strain evidence="17">CC-YY355</strain>
    </source>
</reference>